<protein>
    <submittedName>
        <fullName evidence="1">Uncharacterized protein</fullName>
    </submittedName>
</protein>
<name>A0ABN2TRY8_9ACTN</name>
<dbReference type="RefSeq" id="WP_344664721.1">
    <property type="nucleotide sequence ID" value="NZ_BAAAQN010000006.1"/>
</dbReference>
<evidence type="ECO:0000313" key="1">
    <source>
        <dbReference type="EMBL" id="GAA2019173.1"/>
    </source>
</evidence>
<dbReference type="EMBL" id="BAAAQN010000006">
    <property type="protein sequence ID" value="GAA2019173.1"/>
    <property type="molecule type" value="Genomic_DNA"/>
</dbReference>
<comment type="caution">
    <text evidence="1">The sequence shown here is derived from an EMBL/GenBank/DDBJ whole genome shotgun (WGS) entry which is preliminary data.</text>
</comment>
<evidence type="ECO:0000313" key="2">
    <source>
        <dbReference type="Proteomes" id="UP001500751"/>
    </source>
</evidence>
<organism evidence="1 2">
    <name type="scientific">Catenulispora yoronensis</name>
    <dbReference type="NCBI Taxonomy" id="450799"/>
    <lineage>
        <taxon>Bacteria</taxon>
        <taxon>Bacillati</taxon>
        <taxon>Actinomycetota</taxon>
        <taxon>Actinomycetes</taxon>
        <taxon>Catenulisporales</taxon>
        <taxon>Catenulisporaceae</taxon>
        <taxon>Catenulispora</taxon>
    </lineage>
</organism>
<dbReference type="Proteomes" id="UP001500751">
    <property type="component" value="Unassembled WGS sequence"/>
</dbReference>
<accession>A0ABN2TRY8</accession>
<proteinExistence type="predicted"/>
<keyword evidence="2" id="KW-1185">Reference proteome</keyword>
<gene>
    <name evidence="1" type="ORF">GCM10009839_14470</name>
</gene>
<sequence>MPQITVVPYQSRRAAPPTVAEAPNGYIGRHRRPGAVLLGLADAEGSPFLTLFATAVTWEGSR</sequence>
<reference evidence="1 2" key="1">
    <citation type="journal article" date="2019" name="Int. J. Syst. Evol. Microbiol.">
        <title>The Global Catalogue of Microorganisms (GCM) 10K type strain sequencing project: providing services to taxonomists for standard genome sequencing and annotation.</title>
        <authorList>
            <consortium name="The Broad Institute Genomics Platform"/>
            <consortium name="The Broad Institute Genome Sequencing Center for Infectious Disease"/>
            <person name="Wu L."/>
            <person name="Ma J."/>
        </authorList>
    </citation>
    <scope>NUCLEOTIDE SEQUENCE [LARGE SCALE GENOMIC DNA]</scope>
    <source>
        <strain evidence="1 2">JCM 16014</strain>
    </source>
</reference>